<proteinExistence type="predicted"/>
<organism evidence="1 2">
    <name type="scientific">[Eubacterium] siraeum V10Sc8a</name>
    <dbReference type="NCBI Taxonomy" id="717961"/>
    <lineage>
        <taxon>Bacteria</taxon>
        <taxon>Bacillati</taxon>
        <taxon>Bacillota</taxon>
        <taxon>Clostridia</taxon>
        <taxon>Eubacteriales</taxon>
        <taxon>Oscillospiraceae</taxon>
        <taxon>Oscillospiraceae incertae sedis</taxon>
    </lineage>
</organism>
<dbReference type="Gene3D" id="1.10.1070.20">
    <property type="match status" value="1"/>
</dbReference>
<reference evidence="1 2" key="2">
    <citation type="submission" date="2010-03" db="EMBL/GenBank/DDBJ databases">
        <authorList>
            <person name="Pajon A."/>
        </authorList>
    </citation>
    <scope>NUCLEOTIDE SEQUENCE [LARGE SCALE GENOMIC DNA]</scope>
    <source>
        <strain evidence="1 2">V10Sc8a</strain>
    </source>
</reference>
<dbReference type="PATRIC" id="fig|717961.3.peg.512"/>
<gene>
    <name evidence="1" type="ORF">ES1_00690</name>
</gene>
<name>D4MHQ5_9FIRM</name>
<dbReference type="HOGENOM" id="CLU_042516_0_0_9"/>
<accession>D4MHQ5</accession>
<dbReference type="BioCyc" id="ESIR717961:G136L-50-MONOMER"/>
<evidence type="ECO:0000313" key="1">
    <source>
        <dbReference type="EMBL" id="CBL33288.1"/>
    </source>
</evidence>
<evidence type="ECO:0000313" key="2">
    <source>
        <dbReference type="Proteomes" id="UP000007050"/>
    </source>
</evidence>
<dbReference type="Proteomes" id="UP000007050">
    <property type="component" value="Chromosome"/>
</dbReference>
<dbReference type="AlphaFoldDB" id="D4MHQ5"/>
<reference evidence="1 2" key="1">
    <citation type="submission" date="2010-03" db="EMBL/GenBank/DDBJ databases">
        <title>The genome sequence of Eubacterium siraeum V10Sc8a.</title>
        <authorList>
            <consortium name="metaHIT consortium -- http://www.metahit.eu/"/>
            <person name="Pajon A."/>
            <person name="Turner K."/>
            <person name="Parkhill J."/>
            <person name="Duncan S."/>
            <person name="Flint H."/>
        </authorList>
    </citation>
    <scope>NUCLEOTIDE SEQUENCE [LARGE SCALE GENOMIC DNA]</scope>
    <source>
        <strain evidence="1 2">V10Sc8a</strain>
    </source>
</reference>
<protein>
    <submittedName>
        <fullName evidence="1">HipA-like C-terminal domain</fullName>
    </submittedName>
</protein>
<dbReference type="KEGG" id="esr:ES1_00690"/>
<dbReference type="EMBL" id="FP929059">
    <property type="protein sequence ID" value="CBL33288.1"/>
    <property type="molecule type" value="Genomic_DNA"/>
</dbReference>
<sequence length="378" mass="42645">MIYTLTHFDTPLIEFSAENKAEAGVKIIKIHDENRELFPLDLAEVSAEAVESWIKHRSIPKNRAYVDTLLSSMGLSINRPFDIIRVSSGLSLNDCYWLKSESNNNDFDSVNLYDNRFSRILGQIAFTGYGSGNASGLTSSPEFTTNGILPKCWRREKGKILLYKGGTQGASNTGNEPYSEFYAYQIGKILGVDAIPYSISKWKGILCSTCELFTSKDVSFVPVGRIVRSGGMKAVRDYYKNLGAEFEKALNDMIIFDALIFNTDRHYGNFGFLIDSHTNKIIAPAPLFDHGNSLFNLVGTDALKSKESFWKYAKTQLPCVYDDFVSEAKKVLTHDNRNAVRKLLNFKLPKHSRYNLDKDRVKLIEYAVSKRAAELLEE</sequence>